<evidence type="ECO:0000256" key="1">
    <source>
        <dbReference type="ARBA" id="ARBA00010398"/>
    </source>
</evidence>
<dbReference type="Gene3D" id="3.20.20.20">
    <property type="entry name" value="Dihydropteroate synthase-like"/>
    <property type="match status" value="1"/>
</dbReference>
<dbReference type="GO" id="GO:0008705">
    <property type="term" value="F:methionine synthase activity"/>
    <property type="evidence" value="ECO:0007669"/>
    <property type="project" value="TreeGrafter"/>
</dbReference>
<dbReference type="PANTHER" id="PTHR45833">
    <property type="entry name" value="METHIONINE SYNTHASE"/>
    <property type="match status" value="1"/>
</dbReference>
<protein>
    <recommendedName>
        <fullName evidence="7">Pterin-binding domain-containing protein</fullName>
    </recommendedName>
</protein>
<dbReference type="PROSITE" id="PS50972">
    <property type="entry name" value="PTERIN_BINDING"/>
    <property type="match status" value="1"/>
</dbReference>
<dbReference type="GO" id="GO:0046653">
    <property type="term" value="P:tetrahydrofolate metabolic process"/>
    <property type="evidence" value="ECO:0007669"/>
    <property type="project" value="TreeGrafter"/>
</dbReference>
<evidence type="ECO:0000259" key="7">
    <source>
        <dbReference type="PROSITE" id="PS50972"/>
    </source>
</evidence>
<evidence type="ECO:0000256" key="3">
    <source>
        <dbReference type="ARBA" id="ARBA00022628"/>
    </source>
</evidence>
<dbReference type="AlphaFoldDB" id="A0A0F9KRG1"/>
<dbReference type="EMBL" id="LAZR01012868">
    <property type="protein sequence ID" value="KKM24708.1"/>
    <property type="molecule type" value="Genomic_DNA"/>
</dbReference>
<dbReference type="GO" id="GO:0046872">
    <property type="term" value="F:metal ion binding"/>
    <property type="evidence" value="ECO:0007669"/>
    <property type="project" value="UniProtKB-KW"/>
</dbReference>
<name>A0A0F9KRG1_9ZZZZ</name>
<dbReference type="NCBIfam" id="NF005719">
    <property type="entry name" value="PRK07535.1"/>
    <property type="match status" value="1"/>
</dbReference>
<dbReference type="Pfam" id="PF00809">
    <property type="entry name" value="Pterin_bind"/>
    <property type="match status" value="1"/>
</dbReference>
<dbReference type="InterPro" id="IPR000489">
    <property type="entry name" value="Pterin-binding_dom"/>
</dbReference>
<proteinExistence type="inferred from homology"/>
<dbReference type="SUPFAM" id="SSF51717">
    <property type="entry name" value="Dihydropteroate synthetase-like"/>
    <property type="match status" value="1"/>
</dbReference>
<dbReference type="GO" id="GO:0032259">
    <property type="term" value="P:methylation"/>
    <property type="evidence" value="ECO:0007669"/>
    <property type="project" value="UniProtKB-KW"/>
</dbReference>
<dbReference type="PANTHER" id="PTHR45833:SF1">
    <property type="entry name" value="METHIONINE SYNTHASE"/>
    <property type="match status" value="1"/>
</dbReference>
<accession>A0A0F9KRG1</accession>
<keyword evidence="2" id="KW-0489">Methyltransferase</keyword>
<keyword evidence="4" id="KW-0808">Transferase</keyword>
<comment type="caution">
    <text evidence="8">The sequence shown here is derived from an EMBL/GenBank/DDBJ whole genome shotgun (WGS) entry which is preliminary data.</text>
</comment>
<feature type="domain" description="Pterin-binding" evidence="7">
    <location>
        <begin position="46"/>
        <end position="304"/>
    </location>
</feature>
<keyword evidence="5" id="KW-0479">Metal-binding</keyword>
<dbReference type="GO" id="GO:0005829">
    <property type="term" value="C:cytosol"/>
    <property type="evidence" value="ECO:0007669"/>
    <property type="project" value="TreeGrafter"/>
</dbReference>
<evidence type="ECO:0000256" key="6">
    <source>
        <dbReference type="ARBA" id="ARBA00023285"/>
    </source>
</evidence>
<dbReference type="GO" id="GO:0031419">
    <property type="term" value="F:cobalamin binding"/>
    <property type="evidence" value="ECO:0007669"/>
    <property type="project" value="UniProtKB-KW"/>
</dbReference>
<dbReference type="GO" id="GO:0050667">
    <property type="term" value="P:homocysteine metabolic process"/>
    <property type="evidence" value="ECO:0007669"/>
    <property type="project" value="TreeGrafter"/>
</dbReference>
<gene>
    <name evidence="8" type="ORF">LCGC14_1602380</name>
</gene>
<evidence type="ECO:0000256" key="4">
    <source>
        <dbReference type="ARBA" id="ARBA00022679"/>
    </source>
</evidence>
<comment type="similarity">
    <text evidence="1">Belongs to the vitamin-B12 dependent methionine synthase family.</text>
</comment>
<organism evidence="8">
    <name type="scientific">marine sediment metagenome</name>
    <dbReference type="NCBI Taxonomy" id="412755"/>
    <lineage>
        <taxon>unclassified sequences</taxon>
        <taxon>metagenomes</taxon>
        <taxon>ecological metagenomes</taxon>
    </lineage>
</organism>
<reference evidence="8" key="1">
    <citation type="journal article" date="2015" name="Nature">
        <title>Complex archaea that bridge the gap between prokaryotes and eukaryotes.</title>
        <authorList>
            <person name="Spang A."/>
            <person name="Saw J.H."/>
            <person name="Jorgensen S.L."/>
            <person name="Zaremba-Niedzwiedzka K."/>
            <person name="Martijn J."/>
            <person name="Lind A.E."/>
            <person name="van Eijk R."/>
            <person name="Schleper C."/>
            <person name="Guy L."/>
            <person name="Ettema T.J."/>
        </authorList>
    </citation>
    <scope>NUCLEOTIDE SEQUENCE</scope>
</reference>
<evidence type="ECO:0000256" key="2">
    <source>
        <dbReference type="ARBA" id="ARBA00022603"/>
    </source>
</evidence>
<keyword evidence="6" id="KW-0170">Cobalt</keyword>
<dbReference type="InterPro" id="IPR050554">
    <property type="entry name" value="Met_Synthase/Corrinoid"/>
</dbReference>
<evidence type="ECO:0000256" key="5">
    <source>
        <dbReference type="ARBA" id="ARBA00022723"/>
    </source>
</evidence>
<dbReference type="InterPro" id="IPR011005">
    <property type="entry name" value="Dihydropteroate_synth-like_sf"/>
</dbReference>
<evidence type="ECO:0000313" key="8">
    <source>
        <dbReference type="EMBL" id="KKM24708.1"/>
    </source>
</evidence>
<sequence length="383" mass="41297">MQVGLLKTAGPLPNLPTPSEGRYFSMTRTVVESKTKTAIIGFDEPFCVIGERINPTGRKILAEELERDDFSRVEADAVAQTAAGANILDVNSGAVFSNKMAQDPRYADNNFVEPMLMPEMIRVVQNAVDTPICIDSSVPGALKAGLEACEGRPLLNSVTGEEERLELVLPLVKKYNVPVVAISNDDTGISEDPDVRFEVARKIVQRAADFGIPAHDIVVDPLVMPIGAMATAGHQVFTLVRRLREELGVNTTCGASNISFGLPNRHGINNAFLPMAMGAGMTSAIMNPITLAVNPTKIAEKKAELVAAGIILPDEIDDETFVTLMGMGSTKPTPGKEMEAIRAANFLFDRDPHGTEWIKFNKVVPKAGHEGRGRAGRVGGRRR</sequence>
<keyword evidence="3" id="KW-0846">Cobalamin</keyword>